<organism evidence="1 2">
    <name type="scientific">Mycena albidolilacea</name>
    <dbReference type="NCBI Taxonomy" id="1033008"/>
    <lineage>
        <taxon>Eukaryota</taxon>
        <taxon>Fungi</taxon>
        <taxon>Dikarya</taxon>
        <taxon>Basidiomycota</taxon>
        <taxon>Agaricomycotina</taxon>
        <taxon>Agaricomycetes</taxon>
        <taxon>Agaricomycetidae</taxon>
        <taxon>Agaricales</taxon>
        <taxon>Marasmiineae</taxon>
        <taxon>Mycenaceae</taxon>
        <taxon>Mycena</taxon>
    </lineage>
</organism>
<evidence type="ECO:0000313" key="2">
    <source>
        <dbReference type="Proteomes" id="UP001218218"/>
    </source>
</evidence>
<dbReference type="Proteomes" id="UP001218218">
    <property type="component" value="Unassembled WGS sequence"/>
</dbReference>
<dbReference type="AlphaFoldDB" id="A0AAD7EVE9"/>
<accession>A0AAD7EVE9</accession>
<dbReference type="EMBL" id="JARIHO010000012">
    <property type="protein sequence ID" value="KAJ7352213.1"/>
    <property type="molecule type" value="Genomic_DNA"/>
</dbReference>
<reference evidence="1" key="1">
    <citation type="submission" date="2023-03" db="EMBL/GenBank/DDBJ databases">
        <title>Massive genome expansion in bonnet fungi (Mycena s.s.) driven by repeated elements and novel gene families across ecological guilds.</title>
        <authorList>
            <consortium name="Lawrence Berkeley National Laboratory"/>
            <person name="Harder C.B."/>
            <person name="Miyauchi S."/>
            <person name="Viragh M."/>
            <person name="Kuo A."/>
            <person name="Thoen E."/>
            <person name="Andreopoulos B."/>
            <person name="Lu D."/>
            <person name="Skrede I."/>
            <person name="Drula E."/>
            <person name="Henrissat B."/>
            <person name="Morin E."/>
            <person name="Kohler A."/>
            <person name="Barry K."/>
            <person name="LaButti K."/>
            <person name="Morin E."/>
            <person name="Salamov A."/>
            <person name="Lipzen A."/>
            <person name="Mereny Z."/>
            <person name="Hegedus B."/>
            <person name="Baldrian P."/>
            <person name="Stursova M."/>
            <person name="Weitz H."/>
            <person name="Taylor A."/>
            <person name="Grigoriev I.V."/>
            <person name="Nagy L.G."/>
            <person name="Martin F."/>
            <person name="Kauserud H."/>
        </authorList>
    </citation>
    <scope>NUCLEOTIDE SEQUENCE</scope>
    <source>
        <strain evidence="1">CBHHK002</strain>
    </source>
</reference>
<proteinExistence type="predicted"/>
<name>A0AAD7EVE9_9AGAR</name>
<gene>
    <name evidence="1" type="ORF">DFH08DRAFT_805487</name>
</gene>
<comment type="caution">
    <text evidence="1">The sequence shown here is derived from an EMBL/GenBank/DDBJ whole genome shotgun (WGS) entry which is preliminary data.</text>
</comment>
<sequence length="172" mass="19377">MSSASSASSAFSVFISSSATRRPSSPSSAVAVAQTFVRVWVEFVVPDTEDVQYGGLLFCESLGQELEVSLTENSHHNYQIYCMHVNEGFHQELWEIYNWLSGRDVDKQMSGLDAIWEAMALIWMTLDQYNKDISERIARLAEPADNLVNSRIAMQEAIWISTSTQHSFNTNL</sequence>
<keyword evidence="2" id="KW-1185">Reference proteome</keyword>
<protein>
    <submittedName>
        <fullName evidence="1">Uncharacterized protein</fullName>
    </submittedName>
</protein>
<evidence type="ECO:0000313" key="1">
    <source>
        <dbReference type="EMBL" id="KAJ7352213.1"/>
    </source>
</evidence>